<feature type="region of interest" description="Disordered" evidence="1">
    <location>
        <begin position="1"/>
        <end position="47"/>
    </location>
</feature>
<dbReference type="PANTHER" id="PTHR46250:SF15">
    <property type="entry name" value="OS01G0523800 PROTEIN"/>
    <property type="match status" value="1"/>
</dbReference>
<evidence type="ECO:0000313" key="2">
    <source>
        <dbReference type="EMBL" id="KAL1554873.1"/>
    </source>
</evidence>
<feature type="region of interest" description="Disordered" evidence="1">
    <location>
        <begin position="192"/>
        <end position="219"/>
    </location>
</feature>
<feature type="compositionally biased region" description="Low complexity" evidence="1">
    <location>
        <begin position="201"/>
        <end position="216"/>
    </location>
</feature>
<name>A0ABD1HHV9_SALDI</name>
<gene>
    <name evidence="2" type="ORF">AAHA92_15381</name>
</gene>
<dbReference type="EMBL" id="JBEAFC010000006">
    <property type="protein sequence ID" value="KAL1554873.1"/>
    <property type="molecule type" value="Genomic_DNA"/>
</dbReference>
<dbReference type="AlphaFoldDB" id="A0ABD1HHV9"/>
<dbReference type="Proteomes" id="UP001567538">
    <property type="component" value="Unassembled WGS sequence"/>
</dbReference>
<keyword evidence="3" id="KW-1185">Reference proteome</keyword>
<evidence type="ECO:0000313" key="3">
    <source>
        <dbReference type="Proteomes" id="UP001567538"/>
    </source>
</evidence>
<reference evidence="2 3" key="1">
    <citation type="submission" date="2024-06" db="EMBL/GenBank/DDBJ databases">
        <title>A chromosome level genome sequence of Diviner's sage (Salvia divinorum).</title>
        <authorList>
            <person name="Ford S.A."/>
            <person name="Ro D.-K."/>
            <person name="Ness R.W."/>
            <person name="Phillips M.A."/>
        </authorList>
    </citation>
    <scope>NUCLEOTIDE SEQUENCE [LARGE SCALE GENOMIC DNA]</scope>
    <source>
        <strain evidence="2">SAF-2024a</strain>
        <tissue evidence="2">Leaf</tissue>
    </source>
</reference>
<dbReference type="PANTHER" id="PTHR46250">
    <property type="entry name" value="MYB/SANT-LIKE DNA-BINDING DOMAIN PROTEIN-RELATED"/>
    <property type="match status" value="1"/>
</dbReference>
<protein>
    <recommendedName>
        <fullName evidence="4">Myb/SANT-like domain-containing protein</fullName>
    </recommendedName>
</protein>
<sequence>MAHLLRSDFGPPLSNGRPPLGNRRPMGNGCETHGQEPRQSKADRSRRSWSGREEVFLLVTLKDLVARGWKSDNGFRGGYQLKIEESMRQEFPATDLKANPHIMSKIHTWKKNYGSLSQILSSSGVGFNINGDYKIDVDDQQWGQILKTDPSLRGLRHKSWPYYEDWKLVFGKDRATGLGAEDMVDAADEVDGAPHEETTDSVYSSAQQSSSAGVAGKKQKGRDALDDLIEVIGKMHQDTNARLQYLATRIGYEFDLTKARKEVFELVGVIPGLSLEQVLDASEIILAKVERLDFFMSLPEGARQVYVYRALEKQNAM</sequence>
<evidence type="ECO:0008006" key="4">
    <source>
        <dbReference type="Google" id="ProtNLM"/>
    </source>
</evidence>
<evidence type="ECO:0000256" key="1">
    <source>
        <dbReference type="SAM" id="MobiDB-lite"/>
    </source>
</evidence>
<proteinExistence type="predicted"/>
<comment type="caution">
    <text evidence="2">The sequence shown here is derived from an EMBL/GenBank/DDBJ whole genome shotgun (WGS) entry which is preliminary data.</text>
</comment>
<organism evidence="2 3">
    <name type="scientific">Salvia divinorum</name>
    <name type="common">Maria pastora</name>
    <name type="synonym">Diviner's sage</name>
    <dbReference type="NCBI Taxonomy" id="28513"/>
    <lineage>
        <taxon>Eukaryota</taxon>
        <taxon>Viridiplantae</taxon>
        <taxon>Streptophyta</taxon>
        <taxon>Embryophyta</taxon>
        <taxon>Tracheophyta</taxon>
        <taxon>Spermatophyta</taxon>
        <taxon>Magnoliopsida</taxon>
        <taxon>eudicotyledons</taxon>
        <taxon>Gunneridae</taxon>
        <taxon>Pentapetalae</taxon>
        <taxon>asterids</taxon>
        <taxon>lamiids</taxon>
        <taxon>Lamiales</taxon>
        <taxon>Lamiaceae</taxon>
        <taxon>Nepetoideae</taxon>
        <taxon>Mentheae</taxon>
        <taxon>Salviinae</taxon>
        <taxon>Salvia</taxon>
        <taxon>Salvia subgen. Calosphace</taxon>
    </lineage>
</organism>
<feature type="compositionally biased region" description="Basic and acidic residues" evidence="1">
    <location>
        <begin position="33"/>
        <end position="47"/>
    </location>
</feature>
<accession>A0ABD1HHV9</accession>